<dbReference type="SUPFAM" id="SSF47336">
    <property type="entry name" value="ACP-like"/>
    <property type="match status" value="1"/>
</dbReference>
<gene>
    <name evidence="2" type="ORF">HGG64_03210</name>
</gene>
<dbReference type="AlphaFoldDB" id="A0A858U5Z3"/>
<dbReference type="Gene3D" id="1.10.1200.10">
    <property type="entry name" value="ACP-like"/>
    <property type="match status" value="1"/>
</dbReference>
<organism evidence="2 3">
    <name type="scientific">Mycoplasma phocoeninasale</name>
    <dbReference type="NCBI Taxonomy" id="2726117"/>
    <lineage>
        <taxon>Bacteria</taxon>
        <taxon>Bacillati</taxon>
        <taxon>Mycoplasmatota</taxon>
        <taxon>Mollicutes</taxon>
        <taxon>Mycoplasmataceae</taxon>
        <taxon>Mycoplasma</taxon>
    </lineage>
</organism>
<dbReference type="EMBL" id="CP051480">
    <property type="protein sequence ID" value="QJG66685.1"/>
    <property type="molecule type" value="Genomic_DNA"/>
</dbReference>
<dbReference type="Pfam" id="PF00550">
    <property type="entry name" value="PP-binding"/>
    <property type="match status" value="1"/>
</dbReference>
<dbReference type="Proteomes" id="UP000501728">
    <property type="component" value="Chromosome"/>
</dbReference>
<feature type="domain" description="Carrier" evidence="1">
    <location>
        <begin position="1"/>
        <end position="73"/>
    </location>
</feature>
<reference evidence="2 3" key="1">
    <citation type="submission" date="2020-04" db="EMBL/GenBank/DDBJ databases">
        <title>Novel Mycoplasma species detected in Phocoena phocoena (harbor porpoise) from the USA.</title>
        <authorList>
            <person name="Volokhov D.V."/>
        </authorList>
    </citation>
    <scope>NUCLEOTIDE SEQUENCE [LARGE SCALE GENOMIC DNA]</scope>
    <source>
        <strain evidence="2 3">C264-NAS</strain>
    </source>
</reference>
<dbReference type="KEGG" id="mphn:HGG64_03210"/>
<dbReference type="PROSITE" id="PS50075">
    <property type="entry name" value="CARRIER"/>
    <property type="match status" value="1"/>
</dbReference>
<keyword evidence="3" id="KW-1185">Reference proteome</keyword>
<sequence>MNIEEVVLKEIKKLTRVKFDLNSTIESLNIDSLDLVILVSDIEKKYNINILDDEELNNLKTVDDIVKLFAKKINK</sequence>
<dbReference type="InterPro" id="IPR009081">
    <property type="entry name" value="PP-bd_ACP"/>
</dbReference>
<accession>A0A858U5Z3</accession>
<proteinExistence type="predicted"/>
<protein>
    <submittedName>
        <fullName evidence="2">Acyl carrier protein</fullName>
    </submittedName>
</protein>
<evidence type="ECO:0000259" key="1">
    <source>
        <dbReference type="PROSITE" id="PS50075"/>
    </source>
</evidence>
<evidence type="ECO:0000313" key="2">
    <source>
        <dbReference type="EMBL" id="QJG66685.1"/>
    </source>
</evidence>
<evidence type="ECO:0000313" key="3">
    <source>
        <dbReference type="Proteomes" id="UP000501728"/>
    </source>
</evidence>
<dbReference type="RefSeq" id="WP_169580508.1">
    <property type="nucleotide sequence ID" value="NZ_CP051480.1"/>
</dbReference>
<name>A0A858U5Z3_9MOLU</name>
<dbReference type="InterPro" id="IPR036736">
    <property type="entry name" value="ACP-like_sf"/>
</dbReference>